<evidence type="ECO:0000256" key="12">
    <source>
        <dbReference type="SAM" id="MobiDB-lite"/>
    </source>
</evidence>
<dbReference type="FunFam" id="3.90.640.10:FF:000003">
    <property type="entry name" value="Molecular chaperone DnaK"/>
    <property type="match status" value="1"/>
</dbReference>
<name>B0VH25_CLOAI</name>
<dbReference type="GO" id="GO:0140662">
    <property type="term" value="F:ATP-dependent protein folding chaperone"/>
    <property type="evidence" value="ECO:0007669"/>
    <property type="project" value="InterPro"/>
</dbReference>
<dbReference type="PANTHER" id="PTHR19375">
    <property type="entry name" value="HEAT SHOCK PROTEIN 70KDA"/>
    <property type="match status" value="1"/>
</dbReference>
<evidence type="ECO:0000256" key="8">
    <source>
        <dbReference type="ARBA" id="ARBA00023186"/>
    </source>
</evidence>
<dbReference type="NCBIfam" id="TIGR02350">
    <property type="entry name" value="prok_dnaK"/>
    <property type="match status" value="1"/>
</dbReference>
<dbReference type="InterPro" id="IPR029048">
    <property type="entry name" value="HSP70_C_sf"/>
</dbReference>
<dbReference type="Pfam" id="PF00012">
    <property type="entry name" value="HSP70"/>
    <property type="match status" value="1"/>
</dbReference>
<evidence type="ECO:0000256" key="5">
    <source>
        <dbReference type="ARBA" id="ARBA00022741"/>
    </source>
</evidence>
<keyword evidence="8 9" id="KW-0143">Chaperone</keyword>
<dbReference type="HOGENOM" id="CLU_005965_2_3_0"/>
<dbReference type="GO" id="GO:0051082">
    <property type="term" value="F:unfolded protein binding"/>
    <property type="evidence" value="ECO:0007669"/>
    <property type="project" value="InterPro"/>
</dbReference>
<keyword evidence="14" id="KW-1185">Reference proteome</keyword>
<dbReference type="Gene3D" id="2.60.34.10">
    <property type="entry name" value="Substrate Binding Domain Of DNAk, Chain A, domain 1"/>
    <property type="match status" value="1"/>
</dbReference>
<evidence type="ECO:0000256" key="9">
    <source>
        <dbReference type="HAMAP-Rule" id="MF_00332"/>
    </source>
</evidence>
<dbReference type="PRINTS" id="PR00301">
    <property type="entry name" value="HEATSHOCK70"/>
</dbReference>
<dbReference type="OrthoDB" id="9766019at2"/>
<evidence type="ECO:0000256" key="7">
    <source>
        <dbReference type="ARBA" id="ARBA00023016"/>
    </source>
</evidence>
<dbReference type="GO" id="GO:0005524">
    <property type="term" value="F:ATP binding"/>
    <property type="evidence" value="ECO:0007669"/>
    <property type="project" value="UniProtKB-UniRule"/>
</dbReference>
<dbReference type="PROSITE" id="PS00297">
    <property type="entry name" value="HSP70_1"/>
    <property type="match status" value="1"/>
</dbReference>
<feature type="region of interest" description="Disordered" evidence="12">
    <location>
        <begin position="605"/>
        <end position="652"/>
    </location>
</feature>
<keyword evidence="7 9" id="KW-0346">Stress response</keyword>
<dbReference type="InterPro" id="IPR013126">
    <property type="entry name" value="Hsp_70_fam"/>
</dbReference>
<dbReference type="InterPro" id="IPR012725">
    <property type="entry name" value="Chaperone_DnaK"/>
</dbReference>
<dbReference type="FunFam" id="2.60.34.10:FF:000014">
    <property type="entry name" value="Chaperone protein DnaK HSP70"/>
    <property type="match status" value="1"/>
</dbReference>
<evidence type="ECO:0000256" key="6">
    <source>
        <dbReference type="ARBA" id="ARBA00022840"/>
    </source>
</evidence>
<comment type="induction">
    <text evidence="9">By stress conditions e.g. heat shock.</text>
</comment>
<evidence type="ECO:0000256" key="2">
    <source>
        <dbReference type="ARBA" id="ARBA00007381"/>
    </source>
</evidence>
<proteinExistence type="evidence at transcript level"/>
<dbReference type="Proteomes" id="UP000002019">
    <property type="component" value="Chromosome"/>
</dbReference>
<dbReference type="FunFam" id="3.30.420.40:FF:000020">
    <property type="entry name" value="Chaperone protein HscA homolog"/>
    <property type="match status" value="1"/>
</dbReference>
<comment type="similarity">
    <text evidence="2 9 10">Belongs to the heat shock protein 70 family.</text>
</comment>
<evidence type="ECO:0000256" key="10">
    <source>
        <dbReference type="RuleBase" id="RU003322"/>
    </source>
</evidence>
<keyword evidence="4 9" id="KW-0597">Phosphoprotein</keyword>
<dbReference type="Gene3D" id="3.30.420.40">
    <property type="match status" value="2"/>
</dbReference>
<evidence type="ECO:0000313" key="13">
    <source>
        <dbReference type="EMBL" id="CAO80640.1"/>
    </source>
</evidence>
<dbReference type="HAMAP" id="MF_00332">
    <property type="entry name" value="DnaK"/>
    <property type="match status" value="1"/>
</dbReference>
<dbReference type="GO" id="GO:0005737">
    <property type="term" value="C:cytoplasm"/>
    <property type="evidence" value="ECO:0007669"/>
    <property type="project" value="UniProtKB-ARBA"/>
</dbReference>
<evidence type="ECO:0000256" key="4">
    <source>
        <dbReference type="ARBA" id="ARBA00022553"/>
    </source>
</evidence>
<gene>
    <name evidence="9 13" type="primary">dnaK</name>
    <name evidence="13" type="ordered locus">CLOAM0757</name>
</gene>
<dbReference type="SUPFAM" id="SSF100934">
    <property type="entry name" value="Heat shock protein 70kD (HSP70), C-terminal subdomain"/>
    <property type="match status" value="1"/>
</dbReference>
<dbReference type="FunFam" id="1.20.1270.10:FF:000001">
    <property type="entry name" value="Molecular chaperone DnaK"/>
    <property type="match status" value="1"/>
</dbReference>
<accession>B0VH25</accession>
<keyword evidence="6 9" id="KW-0067">ATP-binding</keyword>
<dbReference type="KEGG" id="caci:CLOAM0757"/>
<dbReference type="RefSeq" id="WP_015424499.1">
    <property type="nucleotide sequence ID" value="NC_020449.1"/>
</dbReference>
<keyword evidence="5 9" id="KW-0547">Nucleotide-binding</keyword>
<dbReference type="InterPro" id="IPR029047">
    <property type="entry name" value="HSP70_peptide-bd_sf"/>
</dbReference>
<protein>
    <recommendedName>
        <fullName evidence="3 9">Chaperone protein DnaK</fullName>
    </recommendedName>
    <alternativeName>
        <fullName evidence="9">HSP70</fullName>
    </alternativeName>
    <alternativeName>
        <fullName evidence="9">Heat shock 70 kDa protein</fullName>
    </alternativeName>
    <alternativeName>
        <fullName evidence="9">Heat shock protein 70</fullName>
    </alternativeName>
</protein>
<dbReference type="FunFam" id="3.30.420.40:FF:000004">
    <property type="entry name" value="Molecular chaperone DnaK"/>
    <property type="match status" value="1"/>
</dbReference>
<feature type="coiled-coil region" evidence="11">
    <location>
        <begin position="552"/>
        <end position="586"/>
    </location>
</feature>
<dbReference type="EMBL" id="CU466930">
    <property type="protein sequence ID" value="CAO80640.1"/>
    <property type="molecule type" value="Genomic_DNA"/>
</dbReference>
<organism evidence="13 14">
    <name type="scientific">Cloacimonas acidaminovorans (strain Evry)</name>
    <dbReference type="NCBI Taxonomy" id="459349"/>
    <lineage>
        <taxon>Bacteria</taxon>
        <taxon>Pseudomonadati</taxon>
        <taxon>Candidatus Cloacimonadota</taxon>
        <taxon>Candidatus Cloacimonadia</taxon>
        <taxon>Candidatus Cloacimonadales</taxon>
        <taxon>Candidatus Cloacimonadaceae</taxon>
        <taxon>Candidatus Cloacimonas</taxon>
    </lineage>
</organism>
<dbReference type="InterPro" id="IPR018181">
    <property type="entry name" value="Heat_shock_70_CS"/>
</dbReference>
<dbReference type="SUPFAM" id="SSF100920">
    <property type="entry name" value="Heat shock protein 70kD (HSP70), peptide-binding domain"/>
    <property type="match status" value="1"/>
</dbReference>
<evidence type="ECO:0000256" key="11">
    <source>
        <dbReference type="SAM" id="Coils"/>
    </source>
</evidence>
<feature type="compositionally biased region" description="Acidic residues" evidence="12">
    <location>
        <begin position="642"/>
        <end position="652"/>
    </location>
</feature>
<dbReference type="eggNOG" id="COG0443">
    <property type="taxonomic scope" value="Bacteria"/>
</dbReference>
<dbReference type="InterPro" id="IPR043129">
    <property type="entry name" value="ATPase_NBD"/>
</dbReference>
<comment type="function">
    <text evidence="1 9">Acts as a chaperone.</text>
</comment>
<keyword evidence="11" id="KW-0175">Coiled coil</keyword>
<dbReference type="SUPFAM" id="SSF53067">
    <property type="entry name" value="Actin-like ATPase domain"/>
    <property type="match status" value="2"/>
</dbReference>
<evidence type="ECO:0000256" key="1">
    <source>
        <dbReference type="ARBA" id="ARBA00002290"/>
    </source>
</evidence>
<dbReference type="NCBIfam" id="NF003520">
    <property type="entry name" value="PRK05183.1"/>
    <property type="match status" value="1"/>
</dbReference>
<dbReference type="Gene3D" id="3.90.640.10">
    <property type="entry name" value="Actin, Chain A, domain 4"/>
    <property type="match status" value="1"/>
</dbReference>
<dbReference type="Gene3D" id="1.20.1270.10">
    <property type="match status" value="1"/>
</dbReference>
<dbReference type="PROSITE" id="PS01036">
    <property type="entry name" value="HSP70_3"/>
    <property type="match status" value="1"/>
</dbReference>
<dbReference type="NCBIfam" id="NF001413">
    <property type="entry name" value="PRK00290.1"/>
    <property type="match status" value="1"/>
</dbReference>
<reference evidence="13 14" key="1">
    <citation type="journal article" date="2008" name="J. Bacteriol.">
        <title>'Candidatus Cloacamonas acidaminovorans': genome sequence reconstruction provides a first glimpse of a new bacterial division.</title>
        <authorList>
            <person name="Pelletier E."/>
            <person name="Kreimeyer A."/>
            <person name="Bocs S."/>
            <person name="Rouy Z."/>
            <person name="Gyapay G."/>
            <person name="Chouari R."/>
            <person name="Riviere D."/>
            <person name="Ganesan A."/>
            <person name="Daegelen P."/>
            <person name="Sghir A."/>
            <person name="Cohen G.N."/>
            <person name="Medigue C."/>
            <person name="Weissenbach J."/>
            <person name="Le Paslier D."/>
        </authorList>
    </citation>
    <scope>NUCLEOTIDE SEQUENCE [LARGE SCALE GENOMIC DNA]</scope>
    <source>
        <strain evidence="14">Evry</strain>
    </source>
</reference>
<feature type="modified residue" description="Phosphothreonine; by autocatalysis" evidence="9">
    <location>
        <position position="198"/>
    </location>
</feature>
<sequence>MGKIIGIDLGTTNSCVAVVEGGKPVVITNAEGSRTTPSVVGFTKDGQRLVGQLAKRQAITNPQNTVFSIKRFMGRSYDEVTQEIKQVPFKVVRGLKNQAVVHIDVENKDYAPQEISAMILTKMKETAEAYLGQKVTEAVITVPAYFNDDQRQATKDAGRIAGLDVKRIINEPTAAALAYGMENKKEQKVAVYDLGGGTFDISILDISEGVVEVLSTNGDTHLGGDDFDKRVIDWILEQFKKQEGMDLSRDPMAMQRLREAAEKAKIELSGTLTTNINLPFITADATGPKHLNLDLTRAEFNRLTSDLVERTLGPCKRALDDAKLKPSDIQEVLLVGGSTRIPAVQEAVEKFFGKNPNRSLNPDEVVAIGASIQGAILSGDEKVSDVLLLDVTPLSLGIETLGGVMTKLIERNTTIPTKKSEIFSTAADNQTAVTIHVLQGERPMAADNKSLGRFDLVGIPAAPRGIPQIEVTFDIDANGILHVSAKDKGTGKEQSIRIDRAGSISKEDIDRMIKDAELHSEEDKKRQEFVVAKNELDSLIFSTEKSLNEYGDKLSSSERSELEEEIKNAKEQMERATEASELNNIKENLAKKAQHLGEVIYAHMQQQQSAGGEGYSQDASGFNSGGYEQGPQEENPKQEGPIDADFEVVDDK</sequence>
<dbReference type="STRING" id="459349.CLOAM0757"/>
<dbReference type="PROSITE" id="PS00329">
    <property type="entry name" value="HSP70_2"/>
    <property type="match status" value="1"/>
</dbReference>
<evidence type="ECO:0000313" key="14">
    <source>
        <dbReference type="Proteomes" id="UP000002019"/>
    </source>
</evidence>
<dbReference type="AlphaFoldDB" id="B0VH25"/>
<dbReference type="CDD" id="cd10234">
    <property type="entry name" value="ASKHA_NBD_HSP70_DnaK-like"/>
    <property type="match status" value="1"/>
</dbReference>
<evidence type="ECO:0000256" key="3">
    <source>
        <dbReference type="ARBA" id="ARBA00014415"/>
    </source>
</evidence>